<reference evidence="12" key="1">
    <citation type="submission" date="2013-12" db="EMBL/GenBank/DDBJ databases">
        <authorList>
            <person name="Omoto C.K."/>
            <person name="Sibley D."/>
            <person name="Venepally P."/>
            <person name="Hadjithomas M."/>
            <person name="Karamycheva S."/>
            <person name="Brunk B."/>
            <person name="Roos D."/>
            <person name="Caler E."/>
            <person name="Lorenzi H."/>
        </authorList>
    </citation>
    <scope>NUCLEOTIDE SEQUENCE</scope>
</reference>
<dbReference type="Gene3D" id="3.40.50.2020">
    <property type="match status" value="1"/>
</dbReference>
<dbReference type="OMA" id="ACANKTQ"/>
<dbReference type="FunFam" id="3.40.50.2020:FF:000023">
    <property type="entry name" value="Probable uracil phosphoribosyltransferase"/>
    <property type="match status" value="1"/>
</dbReference>
<evidence type="ECO:0000256" key="10">
    <source>
        <dbReference type="SAM" id="MobiDB-lite"/>
    </source>
</evidence>
<dbReference type="eggNOG" id="KOG4203">
    <property type="taxonomic scope" value="Eukaryota"/>
</dbReference>
<comment type="cofactor">
    <cofactor evidence="1">
        <name>Mg(2+)</name>
        <dbReference type="ChEBI" id="CHEBI:18420"/>
    </cofactor>
</comment>
<dbReference type="RefSeq" id="XP_011131626.1">
    <property type="nucleotide sequence ID" value="XM_011133324.1"/>
</dbReference>
<dbReference type="GO" id="GO:0004845">
    <property type="term" value="F:uracil phosphoribosyltransferase activity"/>
    <property type="evidence" value="ECO:0007669"/>
    <property type="project" value="UniProtKB-EC"/>
</dbReference>
<evidence type="ECO:0000313" key="12">
    <source>
        <dbReference type="EMBL" id="EZG55331.1"/>
    </source>
</evidence>
<evidence type="ECO:0000256" key="7">
    <source>
        <dbReference type="ARBA" id="ARBA00022679"/>
    </source>
</evidence>
<gene>
    <name evidence="12" type="ORF">GNI_114400</name>
</gene>
<keyword evidence="8" id="KW-0547">Nucleotide-binding</keyword>
<keyword evidence="9" id="KW-0342">GTP-binding</keyword>
<comment type="caution">
    <text evidence="12">The sequence shown here is derived from an EMBL/GenBank/DDBJ whole genome shotgun (WGS) entry which is preliminary data.</text>
</comment>
<dbReference type="EMBL" id="AFNH02000853">
    <property type="protein sequence ID" value="EZG55331.1"/>
    <property type="molecule type" value="Genomic_DNA"/>
</dbReference>
<dbReference type="SUPFAM" id="SSF53271">
    <property type="entry name" value="PRTase-like"/>
    <property type="match status" value="1"/>
</dbReference>
<dbReference type="EC" id="2.4.2.9" evidence="4"/>
<feature type="domain" description="Phosphoribosyltransferase" evidence="11">
    <location>
        <begin position="89"/>
        <end position="293"/>
    </location>
</feature>
<proteinExistence type="inferred from homology"/>
<dbReference type="GO" id="GO:0008655">
    <property type="term" value="P:pyrimidine-containing compound salvage"/>
    <property type="evidence" value="ECO:0007669"/>
    <property type="project" value="UniProtKB-ARBA"/>
</dbReference>
<dbReference type="NCBIfam" id="NF001097">
    <property type="entry name" value="PRK00129.1"/>
    <property type="match status" value="1"/>
</dbReference>
<accession>A0A023B321</accession>
<dbReference type="CDD" id="cd06223">
    <property type="entry name" value="PRTases_typeI"/>
    <property type="match status" value="1"/>
</dbReference>
<sequence>MPSWDVTDVTDNQANHAATAGSLKKPRIAPSAGDENGSFVEQVVAKVGTVGENGSAEEVCGYQAALREMAERVSELQRRFPRWVCAPMTPQRMAISTIMRDKRTSKSEFVFYADRLIRLIIEDALNELPYLSRQVDTPVAGQVYDGIGFSVKICGVSIVRAGESMEAALREVCRGCVIGKILIQRDEETLEPKLLYHKLPADVRKRHVLLMDPMLGTGGSAIRACEVLVNEYAVPPNKIIFCNLVCAPEGLANLFHRFPDIRVVTAICDRALDRATGFIVPGFGDFGDRYFGTISSHH</sequence>
<comment type="similarity">
    <text evidence="3">Belongs to the UPRTase family.</text>
</comment>
<evidence type="ECO:0000256" key="2">
    <source>
        <dbReference type="ARBA" id="ARBA00005180"/>
    </source>
</evidence>
<dbReference type="Proteomes" id="UP000019763">
    <property type="component" value="Unassembled WGS sequence"/>
</dbReference>
<evidence type="ECO:0000313" key="13">
    <source>
        <dbReference type="Proteomes" id="UP000019763"/>
    </source>
</evidence>
<protein>
    <recommendedName>
        <fullName evidence="4">uracil phosphoribosyltransferase</fullName>
        <ecNumber evidence="4">2.4.2.9</ecNumber>
    </recommendedName>
</protein>
<keyword evidence="13" id="KW-1185">Reference proteome</keyword>
<organism evidence="12 13">
    <name type="scientific">Gregarina niphandrodes</name>
    <name type="common">Septate eugregarine</name>
    <dbReference type="NCBI Taxonomy" id="110365"/>
    <lineage>
        <taxon>Eukaryota</taxon>
        <taxon>Sar</taxon>
        <taxon>Alveolata</taxon>
        <taxon>Apicomplexa</taxon>
        <taxon>Conoidasida</taxon>
        <taxon>Gregarinasina</taxon>
        <taxon>Eugregarinorida</taxon>
        <taxon>Gregarinidae</taxon>
        <taxon>Gregarina</taxon>
    </lineage>
</organism>
<keyword evidence="6 12" id="KW-0328">Glycosyltransferase</keyword>
<keyword evidence="7 12" id="KW-0808">Transferase</keyword>
<dbReference type="OrthoDB" id="106623at2759"/>
<evidence type="ECO:0000256" key="5">
    <source>
        <dbReference type="ARBA" id="ARBA00022533"/>
    </source>
</evidence>
<feature type="region of interest" description="Disordered" evidence="10">
    <location>
        <begin position="1"/>
        <end position="34"/>
    </location>
</feature>
<dbReference type="GO" id="GO:0005525">
    <property type="term" value="F:GTP binding"/>
    <property type="evidence" value="ECO:0007669"/>
    <property type="project" value="UniProtKB-KW"/>
</dbReference>
<dbReference type="AlphaFoldDB" id="A0A023B321"/>
<keyword evidence="5" id="KW-0021">Allosteric enzyme</keyword>
<name>A0A023B321_GRENI</name>
<dbReference type="GeneID" id="22914047"/>
<dbReference type="VEuPathDB" id="CryptoDB:GNI_114400"/>
<evidence type="ECO:0000256" key="3">
    <source>
        <dbReference type="ARBA" id="ARBA00009516"/>
    </source>
</evidence>
<evidence type="ECO:0000256" key="6">
    <source>
        <dbReference type="ARBA" id="ARBA00022676"/>
    </source>
</evidence>
<dbReference type="Pfam" id="PF14681">
    <property type="entry name" value="UPRTase"/>
    <property type="match status" value="1"/>
</dbReference>
<comment type="pathway">
    <text evidence="2">Pyrimidine metabolism; UMP biosynthesis via salvage pathway; UMP from uracil: step 1/1.</text>
</comment>
<evidence type="ECO:0000256" key="4">
    <source>
        <dbReference type="ARBA" id="ARBA00011894"/>
    </source>
</evidence>
<evidence type="ECO:0000256" key="1">
    <source>
        <dbReference type="ARBA" id="ARBA00001946"/>
    </source>
</evidence>
<dbReference type="InterPro" id="IPR000836">
    <property type="entry name" value="PRTase_dom"/>
</dbReference>
<evidence type="ECO:0000256" key="9">
    <source>
        <dbReference type="ARBA" id="ARBA00023134"/>
    </source>
</evidence>
<dbReference type="InterPro" id="IPR029057">
    <property type="entry name" value="PRTase-like"/>
</dbReference>
<evidence type="ECO:0000256" key="8">
    <source>
        <dbReference type="ARBA" id="ARBA00022741"/>
    </source>
</evidence>
<evidence type="ECO:0000259" key="11">
    <source>
        <dbReference type="Pfam" id="PF14681"/>
    </source>
</evidence>